<evidence type="ECO:0000313" key="2">
    <source>
        <dbReference type="EMBL" id="MBD7969569.1"/>
    </source>
</evidence>
<keyword evidence="3" id="KW-1185">Reference proteome</keyword>
<evidence type="ECO:0008006" key="4">
    <source>
        <dbReference type="Google" id="ProtNLM"/>
    </source>
</evidence>
<feature type="transmembrane region" description="Helical" evidence="1">
    <location>
        <begin position="120"/>
        <end position="138"/>
    </location>
</feature>
<reference evidence="2 3" key="1">
    <citation type="submission" date="2020-08" db="EMBL/GenBank/DDBJ databases">
        <title>A Genomic Blueprint of the Chicken Gut Microbiome.</title>
        <authorList>
            <person name="Gilroy R."/>
            <person name="Ravi A."/>
            <person name="Getino M."/>
            <person name="Pursley I."/>
            <person name="Horton D.L."/>
            <person name="Alikhan N.-F."/>
            <person name="Baker D."/>
            <person name="Gharbi K."/>
            <person name="Hall N."/>
            <person name="Watson M."/>
            <person name="Adriaenssens E.M."/>
            <person name="Foster-Nyarko E."/>
            <person name="Jarju S."/>
            <person name="Secka A."/>
            <person name="Antonio M."/>
            <person name="Oren A."/>
            <person name="Chaudhuri R."/>
            <person name="La Ragione R.M."/>
            <person name="Hildebrand F."/>
            <person name="Pallen M.J."/>
        </authorList>
    </citation>
    <scope>NUCLEOTIDE SEQUENCE [LARGE SCALE GENOMIC DNA]</scope>
    <source>
        <strain evidence="2 3">Sa2BVA9</strain>
    </source>
</reference>
<dbReference type="EMBL" id="JACSQL010000007">
    <property type="protein sequence ID" value="MBD7969569.1"/>
    <property type="molecule type" value="Genomic_DNA"/>
</dbReference>
<proteinExistence type="predicted"/>
<evidence type="ECO:0000313" key="3">
    <source>
        <dbReference type="Proteomes" id="UP000608071"/>
    </source>
</evidence>
<keyword evidence="1" id="KW-0812">Transmembrane</keyword>
<accession>A0ABR8T2N3</accession>
<feature type="transmembrane region" description="Helical" evidence="1">
    <location>
        <begin position="42"/>
        <end position="66"/>
    </location>
</feature>
<name>A0ABR8T2N3_9BACL</name>
<protein>
    <recommendedName>
        <fullName evidence="4">CPBP family intramembrane metalloprotease</fullName>
    </recommendedName>
</protein>
<keyword evidence="1" id="KW-0472">Membrane</keyword>
<keyword evidence="1" id="KW-1133">Transmembrane helix</keyword>
<evidence type="ECO:0000256" key="1">
    <source>
        <dbReference type="SAM" id="Phobius"/>
    </source>
</evidence>
<organism evidence="2 3">
    <name type="scientific">Paenibacillus gallinarum</name>
    <dbReference type="NCBI Taxonomy" id="2762232"/>
    <lineage>
        <taxon>Bacteria</taxon>
        <taxon>Bacillati</taxon>
        <taxon>Bacillota</taxon>
        <taxon>Bacilli</taxon>
        <taxon>Bacillales</taxon>
        <taxon>Paenibacillaceae</taxon>
        <taxon>Paenibacillus</taxon>
    </lineage>
</organism>
<sequence>MSTPVFLLIFYVVICLLINEMIKFHDRKQGENPNHWGLRIGLVPLLALLPFVPIILFTFFYTIFFYSFSEFTNIFSASSHQSLFNFSLTMLIGFFICEEVLKPMIITLLKMGLRLHISEYTKHVITIVINSIFIYLISSYSHGIYIHSFTSAISIAVFYSIIDWILMLIIHLYNKLKAKL</sequence>
<feature type="transmembrane region" description="Helical" evidence="1">
    <location>
        <begin position="144"/>
        <end position="170"/>
    </location>
</feature>
<dbReference type="Proteomes" id="UP000608071">
    <property type="component" value="Unassembled WGS sequence"/>
</dbReference>
<gene>
    <name evidence="2" type="ORF">H9647_16005</name>
</gene>
<dbReference type="RefSeq" id="WP_191801750.1">
    <property type="nucleotide sequence ID" value="NZ_JACSQL010000007.1"/>
</dbReference>
<feature type="transmembrane region" description="Helical" evidence="1">
    <location>
        <begin position="6"/>
        <end position="22"/>
    </location>
</feature>
<feature type="transmembrane region" description="Helical" evidence="1">
    <location>
        <begin position="86"/>
        <end position="108"/>
    </location>
</feature>
<comment type="caution">
    <text evidence="2">The sequence shown here is derived from an EMBL/GenBank/DDBJ whole genome shotgun (WGS) entry which is preliminary data.</text>
</comment>